<proteinExistence type="predicted"/>
<sequence length="172" mass="20053">MKSWDERKSVVKALVSSIEIKQRKMQTNKISSMFEYCLRKQMFCSTLGMASITDWLTCNTAKVDAADSAKEITKYPNEKHWITKEMSEEAVTFVKVWLLNAPCVETHYCRKVPAYKEKRFLEPGTKVINLFERYQHDANEASKRAVGFTYFKKSFADLKMSIFMPRKDVIHA</sequence>
<accession>V3ZTM8</accession>
<dbReference type="HOGENOM" id="CLU_1557021_0_0_1"/>
<keyword evidence="2" id="KW-1185">Reference proteome</keyword>
<dbReference type="KEGG" id="lgi:LOTGIDRAFT_161069"/>
<gene>
    <name evidence="1" type="ORF">LOTGIDRAFT_161069</name>
</gene>
<protein>
    <submittedName>
        <fullName evidence="1">Uncharacterized protein</fullName>
    </submittedName>
</protein>
<dbReference type="RefSeq" id="XP_009054558.1">
    <property type="nucleotide sequence ID" value="XM_009056310.1"/>
</dbReference>
<reference evidence="1 2" key="1">
    <citation type="journal article" date="2013" name="Nature">
        <title>Insights into bilaterian evolution from three spiralian genomes.</title>
        <authorList>
            <person name="Simakov O."/>
            <person name="Marletaz F."/>
            <person name="Cho S.J."/>
            <person name="Edsinger-Gonzales E."/>
            <person name="Havlak P."/>
            <person name="Hellsten U."/>
            <person name="Kuo D.H."/>
            <person name="Larsson T."/>
            <person name="Lv J."/>
            <person name="Arendt D."/>
            <person name="Savage R."/>
            <person name="Osoegawa K."/>
            <person name="de Jong P."/>
            <person name="Grimwood J."/>
            <person name="Chapman J.A."/>
            <person name="Shapiro H."/>
            <person name="Aerts A."/>
            <person name="Otillar R.P."/>
            <person name="Terry A.Y."/>
            <person name="Boore J.L."/>
            <person name="Grigoriev I.V."/>
            <person name="Lindberg D.R."/>
            <person name="Seaver E.C."/>
            <person name="Weisblat D.A."/>
            <person name="Putnam N.H."/>
            <person name="Rokhsar D.S."/>
        </authorList>
    </citation>
    <scope>NUCLEOTIDE SEQUENCE [LARGE SCALE GENOMIC DNA]</scope>
</reference>
<dbReference type="CTD" id="20238615"/>
<dbReference type="AlphaFoldDB" id="V3ZTM8"/>
<organism evidence="1 2">
    <name type="scientific">Lottia gigantea</name>
    <name type="common">Giant owl limpet</name>
    <dbReference type="NCBI Taxonomy" id="225164"/>
    <lineage>
        <taxon>Eukaryota</taxon>
        <taxon>Metazoa</taxon>
        <taxon>Spiralia</taxon>
        <taxon>Lophotrochozoa</taxon>
        <taxon>Mollusca</taxon>
        <taxon>Gastropoda</taxon>
        <taxon>Patellogastropoda</taxon>
        <taxon>Lottioidea</taxon>
        <taxon>Lottiidae</taxon>
        <taxon>Lottia</taxon>
    </lineage>
</organism>
<dbReference type="GeneID" id="20238615"/>
<evidence type="ECO:0000313" key="2">
    <source>
        <dbReference type="Proteomes" id="UP000030746"/>
    </source>
</evidence>
<dbReference type="OrthoDB" id="8862904at2759"/>
<dbReference type="EMBL" id="KB201750">
    <property type="protein sequence ID" value="ESO94818.1"/>
    <property type="molecule type" value="Genomic_DNA"/>
</dbReference>
<dbReference type="Proteomes" id="UP000030746">
    <property type="component" value="Unassembled WGS sequence"/>
</dbReference>
<evidence type="ECO:0000313" key="1">
    <source>
        <dbReference type="EMBL" id="ESO94818.1"/>
    </source>
</evidence>
<name>V3ZTM8_LOTGI</name>